<name>A0A846R482_9FLAO</name>
<dbReference type="SUPFAM" id="SSF56219">
    <property type="entry name" value="DNase I-like"/>
    <property type="match status" value="1"/>
</dbReference>
<dbReference type="InterPro" id="IPR036691">
    <property type="entry name" value="Endo/exonu/phosph_ase_sf"/>
</dbReference>
<sequence length="278" mass="32294">MKIYHKFPFLLMMLVSFFSFGQTTSVMSYNIRYDNPKDGANWWENRKESVEDLINTYQPEIFGIQEGLHHQVEYLDDSLSQYQYIGVGRDNGKTKGEYSAIFYNVTKYTLLDQSTFWLSEKSNKPSVGWDASMERICTYGLFEHKELGNKIWVFNAHYDHIGPMARIMSSKLILSKIKELNEEGFPVVLMGDLNSTPNSEPIQTILPELEDTFAILEKVHEGPIGTFNGFDPERELDNRIDYVFVKDIKVTSHTHVNDRRKDGFFISDHLPVFAKLEF</sequence>
<proteinExistence type="predicted"/>
<dbReference type="GO" id="GO:0000175">
    <property type="term" value="F:3'-5'-RNA exonuclease activity"/>
    <property type="evidence" value="ECO:0007669"/>
    <property type="project" value="TreeGrafter"/>
</dbReference>
<keyword evidence="3" id="KW-0255">Endonuclease</keyword>
<keyword evidence="3" id="KW-0378">Hydrolase</keyword>
<accession>A0A846R482</accession>
<organism evidence="3 4">
    <name type="scientific">Saonia flava</name>
    <dbReference type="NCBI Taxonomy" id="523696"/>
    <lineage>
        <taxon>Bacteria</taxon>
        <taxon>Pseudomonadati</taxon>
        <taxon>Bacteroidota</taxon>
        <taxon>Flavobacteriia</taxon>
        <taxon>Flavobacteriales</taxon>
        <taxon>Flavobacteriaceae</taxon>
        <taxon>Saonia</taxon>
    </lineage>
</organism>
<dbReference type="RefSeq" id="WP_245201489.1">
    <property type="nucleotide sequence ID" value="NZ_JAATJJ010000002.1"/>
</dbReference>
<dbReference type="Pfam" id="PF03372">
    <property type="entry name" value="Exo_endo_phos"/>
    <property type="match status" value="1"/>
</dbReference>
<reference evidence="3 4" key="1">
    <citation type="submission" date="2020-03" db="EMBL/GenBank/DDBJ databases">
        <title>Genomic Encyclopedia of Type Strains, Phase IV (KMG-IV): sequencing the most valuable type-strain genomes for metagenomic binning, comparative biology and taxonomic classification.</title>
        <authorList>
            <person name="Goeker M."/>
        </authorList>
    </citation>
    <scope>NUCLEOTIDE SEQUENCE [LARGE SCALE GENOMIC DNA]</scope>
    <source>
        <strain evidence="3 4">DSM 29762</strain>
    </source>
</reference>
<keyword evidence="1" id="KW-0732">Signal</keyword>
<comment type="caution">
    <text evidence="3">The sequence shown here is derived from an EMBL/GenBank/DDBJ whole genome shotgun (WGS) entry which is preliminary data.</text>
</comment>
<dbReference type="EMBL" id="JAATJJ010000002">
    <property type="protein sequence ID" value="NJB72775.1"/>
    <property type="molecule type" value="Genomic_DNA"/>
</dbReference>
<keyword evidence="3" id="KW-0269">Exonuclease</keyword>
<evidence type="ECO:0000259" key="2">
    <source>
        <dbReference type="Pfam" id="PF03372"/>
    </source>
</evidence>
<evidence type="ECO:0000256" key="1">
    <source>
        <dbReference type="SAM" id="SignalP"/>
    </source>
</evidence>
<dbReference type="Gene3D" id="3.60.10.10">
    <property type="entry name" value="Endonuclease/exonuclease/phosphatase"/>
    <property type="match status" value="1"/>
</dbReference>
<protein>
    <submittedName>
        <fullName evidence="3">Endonuclease/exonuclease/phosphatase family metal-dependent hydrolase</fullName>
    </submittedName>
</protein>
<dbReference type="AlphaFoldDB" id="A0A846R482"/>
<dbReference type="InterPro" id="IPR005135">
    <property type="entry name" value="Endo/exonuclease/phosphatase"/>
</dbReference>
<feature type="signal peptide" evidence="1">
    <location>
        <begin position="1"/>
        <end position="21"/>
    </location>
</feature>
<evidence type="ECO:0000313" key="4">
    <source>
        <dbReference type="Proteomes" id="UP000590442"/>
    </source>
</evidence>
<feature type="domain" description="Endonuclease/exonuclease/phosphatase" evidence="2">
    <location>
        <begin position="27"/>
        <end position="269"/>
    </location>
</feature>
<gene>
    <name evidence="3" type="ORF">GGR42_003266</name>
</gene>
<dbReference type="InterPro" id="IPR050410">
    <property type="entry name" value="CCR4/nocturin_mRNA_transcr"/>
</dbReference>
<keyword evidence="4" id="KW-1185">Reference proteome</keyword>
<dbReference type="PANTHER" id="PTHR12121">
    <property type="entry name" value="CARBON CATABOLITE REPRESSOR PROTEIN 4"/>
    <property type="match status" value="1"/>
</dbReference>
<dbReference type="CDD" id="cd09083">
    <property type="entry name" value="EEP-1"/>
    <property type="match status" value="1"/>
</dbReference>
<dbReference type="Proteomes" id="UP000590442">
    <property type="component" value="Unassembled WGS sequence"/>
</dbReference>
<dbReference type="GO" id="GO:0004519">
    <property type="term" value="F:endonuclease activity"/>
    <property type="evidence" value="ECO:0007669"/>
    <property type="project" value="UniProtKB-KW"/>
</dbReference>
<evidence type="ECO:0000313" key="3">
    <source>
        <dbReference type="EMBL" id="NJB72775.1"/>
    </source>
</evidence>
<dbReference type="PANTHER" id="PTHR12121:SF36">
    <property type="entry name" value="ENDONUCLEASE_EXONUCLEASE_PHOSPHATASE DOMAIN-CONTAINING PROTEIN"/>
    <property type="match status" value="1"/>
</dbReference>
<keyword evidence="3" id="KW-0540">Nuclease</keyword>
<feature type="chain" id="PRO_5032407879" evidence="1">
    <location>
        <begin position="22"/>
        <end position="278"/>
    </location>
</feature>